<dbReference type="PANTHER" id="PTHR24173:SF74">
    <property type="entry name" value="ANKYRIN REPEAT DOMAIN-CONTAINING PROTEIN 16"/>
    <property type="match status" value="1"/>
</dbReference>
<evidence type="ECO:0000256" key="1">
    <source>
        <dbReference type="ARBA" id="ARBA00022737"/>
    </source>
</evidence>
<dbReference type="Gene3D" id="1.25.40.20">
    <property type="entry name" value="Ankyrin repeat-containing domain"/>
    <property type="match status" value="1"/>
</dbReference>
<feature type="repeat" description="ANK" evidence="3">
    <location>
        <begin position="55"/>
        <end position="87"/>
    </location>
</feature>
<name>A0ABQ1SBW2_9SPHN</name>
<evidence type="ECO:0000256" key="4">
    <source>
        <dbReference type="SAM" id="MobiDB-lite"/>
    </source>
</evidence>
<keyword evidence="1" id="KW-0677">Repeat</keyword>
<dbReference type="SUPFAM" id="SSF48403">
    <property type="entry name" value="Ankyrin repeat"/>
    <property type="match status" value="1"/>
</dbReference>
<keyword evidence="6" id="KW-1185">Reference proteome</keyword>
<dbReference type="SMART" id="SM00248">
    <property type="entry name" value="ANK"/>
    <property type="match status" value="1"/>
</dbReference>
<proteinExistence type="predicted"/>
<dbReference type="PROSITE" id="PS50297">
    <property type="entry name" value="ANK_REP_REGION"/>
    <property type="match status" value="1"/>
</dbReference>
<accession>A0ABQ1SBW2</accession>
<dbReference type="PANTHER" id="PTHR24173">
    <property type="entry name" value="ANKYRIN REPEAT CONTAINING"/>
    <property type="match status" value="1"/>
</dbReference>
<comment type="caution">
    <text evidence="5">The sequence shown here is derived from an EMBL/GenBank/DDBJ whole genome shotgun (WGS) entry which is preliminary data.</text>
</comment>
<evidence type="ECO:0008006" key="7">
    <source>
        <dbReference type="Google" id="ProtNLM"/>
    </source>
</evidence>
<dbReference type="PROSITE" id="PS50088">
    <property type="entry name" value="ANK_REPEAT"/>
    <property type="match status" value="1"/>
</dbReference>
<dbReference type="InterPro" id="IPR002110">
    <property type="entry name" value="Ankyrin_rpt"/>
</dbReference>
<protein>
    <recommendedName>
        <fullName evidence="7">Ankyrin repeats (3 copies)</fullName>
    </recommendedName>
</protein>
<dbReference type="InterPro" id="IPR036770">
    <property type="entry name" value="Ankyrin_rpt-contain_sf"/>
</dbReference>
<evidence type="ECO:0000256" key="3">
    <source>
        <dbReference type="PROSITE-ProRule" id="PRU00023"/>
    </source>
</evidence>
<gene>
    <name evidence="5" type="ORF">GCM10011515_19730</name>
</gene>
<dbReference type="Pfam" id="PF12796">
    <property type="entry name" value="Ank_2"/>
    <property type="match status" value="1"/>
</dbReference>
<dbReference type="Proteomes" id="UP000619041">
    <property type="component" value="Unassembled WGS sequence"/>
</dbReference>
<evidence type="ECO:0000256" key="2">
    <source>
        <dbReference type="ARBA" id="ARBA00023043"/>
    </source>
</evidence>
<evidence type="ECO:0000313" key="5">
    <source>
        <dbReference type="EMBL" id="GGD99982.1"/>
    </source>
</evidence>
<keyword evidence="2 3" id="KW-0040">ANK repeat</keyword>
<feature type="region of interest" description="Disordered" evidence="4">
    <location>
        <begin position="111"/>
        <end position="134"/>
    </location>
</feature>
<dbReference type="EMBL" id="BMKL01000001">
    <property type="protein sequence ID" value="GGD99982.1"/>
    <property type="molecule type" value="Genomic_DNA"/>
</dbReference>
<evidence type="ECO:0000313" key="6">
    <source>
        <dbReference type="Proteomes" id="UP000619041"/>
    </source>
</evidence>
<reference evidence="6" key="1">
    <citation type="journal article" date="2019" name="Int. J. Syst. Evol. Microbiol.">
        <title>The Global Catalogue of Microorganisms (GCM) 10K type strain sequencing project: providing services to taxonomists for standard genome sequencing and annotation.</title>
        <authorList>
            <consortium name="The Broad Institute Genomics Platform"/>
            <consortium name="The Broad Institute Genome Sequencing Center for Infectious Disease"/>
            <person name="Wu L."/>
            <person name="Ma J."/>
        </authorList>
    </citation>
    <scope>NUCLEOTIDE SEQUENCE [LARGE SCALE GENOMIC DNA]</scope>
    <source>
        <strain evidence="6">CGMCC 1.15959</strain>
    </source>
</reference>
<organism evidence="5 6">
    <name type="scientific">Tsuneonella deserti</name>
    <dbReference type="NCBI Taxonomy" id="2035528"/>
    <lineage>
        <taxon>Bacteria</taxon>
        <taxon>Pseudomonadati</taxon>
        <taxon>Pseudomonadota</taxon>
        <taxon>Alphaproteobacteria</taxon>
        <taxon>Sphingomonadales</taxon>
        <taxon>Erythrobacteraceae</taxon>
        <taxon>Tsuneonella</taxon>
    </lineage>
</organism>
<sequence length="323" mass="33802">MSLALLFAGTIGGAGPVAAQDVVEMQLSAAARECRPSEVSALLAKGADVNSVNSGGYTPLMLAAGEGCIEAVKLLIAAGADTGAAHPTFGTATAQAKMNRQAKVLALLEGGVRSGPTPATPPSAPPTEKTNSGATAREANFAAGSSRWPAIGHYQVGQNVIYSGSGGKTWDRGVIKDIDPKYGYSIVDGPSGSYSNYFVVAPEREPFWTSYFVGDWRISVPVATGLLTDGRNVYRTVSGGMRLPPLRISADGTYSWRVQTSSGARTIRGQWKPNPVAPGVILENGENDADWLVYNNTDALSTLGETIILSSDCCTHYDGSRLK</sequence>